<feature type="region of interest" description="Disordered" evidence="4">
    <location>
        <begin position="193"/>
        <end position="219"/>
    </location>
</feature>
<evidence type="ECO:0000256" key="2">
    <source>
        <dbReference type="ARBA" id="ARBA00022857"/>
    </source>
</evidence>
<evidence type="ECO:0000256" key="4">
    <source>
        <dbReference type="SAM" id="MobiDB-lite"/>
    </source>
</evidence>
<reference evidence="5" key="1">
    <citation type="submission" date="2023-03" db="EMBL/GenBank/DDBJ databases">
        <title>Massive genome expansion in bonnet fungi (Mycena s.s.) driven by repeated elements and novel gene families across ecological guilds.</title>
        <authorList>
            <consortium name="Lawrence Berkeley National Laboratory"/>
            <person name="Harder C.B."/>
            <person name="Miyauchi S."/>
            <person name="Viragh M."/>
            <person name="Kuo A."/>
            <person name="Thoen E."/>
            <person name="Andreopoulos B."/>
            <person name="Lu D."/>
            <person name="Skrede I."/>
            <person name="Drula E."/>
            <person name="Henrissat B."/>
            <person name="Morin E."/>
            <person name="Kohler A."/>
            <person name="Barry K."/>
            <person name="LaButti K."/>
            <person name="Morin E."/>
            <person name="Salamov A."/>
            <person name="Lipzen A."/>
            <person name="Mereny Z."/>
            <person name="Hegedus B."/>
            <person name="Baldrian P."/>
            <person name="Stursova M."/>
            <person name="Weitz H."/>
            <person name="Taylor A."/>
            <person name="Grigoriev I.V."/>
            <person name="Nagy L.G."/>
            <person name="Martin F."/>
            <person name="Kauserud H."/>
        </authorList>
    </citation>
    <scope>NUCLEOTIDE SEQUENCE</scope>
    <source>
        <strain evidence="5">9284</strain>
    </source>
</reference>
<dbReference type="Pfam" id="PF00106">
    <property type="entry name" value="adh_short"/>
    <property type="match status" value="1"/>
</dbReference>
<dbReference type="Gene3D" id="3.40.50.720">
    <property type="entry name" value="NAD(P)-binding Rossmann-like Domain"/>
    <property type="match status" value="1"/>
</dbReference>
<dbReference type="AlphaFoldDB" id="A0AAD7FU08"/>
<gene>
    <name evidence="5" type="ORF">FB45DRAFT_987489</name>
</gene>
<dbReference type="GO" id="GO:0016491">
    <property type="term" value="F:oxidoreductase activity"/>
    <property type="evidence" value="ECO:0007669"/>
    <property type="project" value="UniProtKB-KW"/>
</dbReference>
<sequence>MSTAEKIVLVTGANKGIGLEIAKQLASLEGHHVLLGSRDAEQGVKASLTSNLSPSTSPPTHLLIASAVETVKSKYGRLDILINNSGILQDFGGVPPTRALFEETFAVNAFGAALTTEAFIPLLEQSPAARVVFVSSDLGSLTFRANPEGRTMVYRSSKAAMNMIALAYAARFTGEQGWKVNVHNPGCTKTDLNDHSGLGTLGPDGETGTYSEKEGAIPW</sequence>
<dbReference type="InterPro" id="IPR002347">
    <property type="entry name" value="SDR_fam"/>
</dbReference>
<evidence type="ECO:0000256" key="1">
    <source>
        <dbReference type="ARBA" id="ARBA00006484"/>
    </source>
</evidence>
<evidence type="ECO:0000313" key="5">
    <source>
        <dbReference type="EMBL" id="KAJ7643515.1"/>
    </source>
</evidence>
<name>A0AAD7FU08_9AGAR</name>
<dbReference type="InterPro" id="IPR036291">
    <property type="entry name" value="NAD(P)-bd_dom_sf"/>
</dbReference>
<comment type="caution">
    <text evidence="5">The sequence shown here is derived from an EMBL/GenBank/DDBJ whole genome shotgun (WGS) entry which is preliminary data.</text>
</comment>
<keyword evidence="2" id="KW-0521">NADP</keyword>
<evidence type="ECO:0000313" key="6">
    <source>
        <dbReference type="Proteomes" id="UP001221142"/>
    </source>
</evidence>
<dbReference type="PANTHER" id="PTHR43490:SF99">
    <property type="entry name" value="SHORT-CHAIN DEHYDROGENASE_REDUCTASE"/>
    <property type="match status" value="1"/>
</dbReference>
<dbReference type="SUPFAM" id="SSF51735">
    <property type="entry name" value="NAD(P)-binding Rossmann-fold domains"/>
    <property type="match status" value="1"/>
</dbReference>
<evidence type="ECO:0000256" key="3">
    <source>
        <dbReference type="ARBA" id="ARBA00023002"/>
    </source>
</evidence>
<dbReference type="PANTHER" id="PTHR43490">
    <property type="entry name" value="(+)-NEOMENTHOL DEHYDROGENASE"/>
    <property type="match status" value="1"/>
</dbReference>
<keyword evidence="3" id="KW-0560">Oxidoreductase</keyword>
<dbReference type="Proteomes" id="UP001221142">
    <property type="component" value="Unassembled WGS sequence"/>
</dbReference>
<keyword evidence="6" id="KW-1185">Reference proteome</keyword>
<dbReference type="PRINTS" id="PR00081">
    <property type="entry name" value="GDHRDH"/>
</dbReference>
<dbReference type="EMBL" id="JARKIF010000003">
    <property type="protein sequence ID" value="KAJ7643515.1"/>
    <property type="molecule type" value="Genomic_DNA"/>
</dbReference>
<proteinExistence type="inferred from homology"/>
<accession>A0AAD7FU08</accession>
<protein>
    <submittedName>
        <fullName evidence="5">Uncharacterized protein</fullName>
    </submittedName>
</protein>
<comment type="similarity">
    <text evidence="1">Belongs to the short-chain dehydrogenases/reductases (SDR) family.</text>
</comment>
<organism evidence="5 6">
    <name type="scientific">Roridomyces roridus</name>
    <dbReference type="NCBI Taxonomy" id="1738132"/>
    <lineage>
        <taxon>Eukaryota</taxon>
        <taxon>Fungi</taxon>
        <taxon>Dikarya</taxon>
        <taxon>Basidiomycota</taxon>
        <taxon>Agaricomycotina</taxon>
        <taxon>Agaricomycetes</taxon>
        <taxon>Agaricomycetidae</taxon>
        <taxon>Agaricales</taxon>
        <taxon>Marasmiineae</taxon>
        <taxon>Mycenaceae</taxon>
        <taxon>Roridomyces</taxon>
    </lineage>
</organism>